<accession>A0A4Y2M9R2</accession>
<keyword evidence="2" id="KW-1185">Reference proteome</keyword>
<organism evidence="1 2">
    <name type="scientific">Araneus ventricosus</name>
    <name type="common">Orbweaver spider</name>
    <name type="synonym">Epeira ventricosa</name>
    <dbReference type="NCBI Taxonomy" id="182803"/>
    <lineage>
        <taxon>Eukaryota</taxon>
        <taxon>Metazoa</taxon>
        <taxon>Ecdysozoa</taxon>
        <taxon>Arthropoda</taxon>
        <taxon>Chelicerata</taxon>
        <taxon>Arachnida</taxon>
        <taxon>Araneae</taxon>
        <taxon>Araneomorphae</taxon>
        <taxon>Entelegynae</taxon>
        <taxon>Araneoidea</taxon>
        <taxon>Araneidae</taxon>
        <taxon>Araneus</taxon>
    </lineage>
</organism>
<dbReference type="EMBL" id="BGPR01006867">
    <property type="protein sequence ID" value="GBN22446.1"/>
    <property type="molecule type" value="Genomic_DNA"/>
</dbReference>
<proteinExistence type="predicted"/>
<dbReference type="Proteomes" id="UP000499080">
    <property type="component" value="Unassembled WGS sequence"/>
</dbReference>
<name>A0A4Y2M9R2_ARAVE</name>
<sequence>MYTYFPNLQTPAVEKSWSRLSSQNPVLDPDLSGSHFRYATSSSSTSFFKVSSSNLDLQVRPENLEIFAEQNRFHESKKFRIARALLPSGMTILSKNCQDQEFILLTDSTAECLAQTDRTSCFANTSEVRDHLSESLGSDYPG</sequence>
<gene>
    <name evidence="1" type="ORF">AVEN_162264_1</name>
</gene>
<protein>
    <submittedName>
        <fullName evidence="1">Uncharacterized protein</fullName>
    </submittedName>
</protein>
<reference evidence="1 2" key="1">
    <citation type="journal article" date="2019" name="Sci. Rep.">
        <title>Orb-weaving spider Araneus ventricosus genome elucidates the spidroin gene catalogue.</title>
        <authorList>
            <person name="Kono N."/>
            <person name="Nakamura H."/>
            <person name="Ohtoshi R."/>
            <person name="Moran D.A.P."/>
            <person name="Shinohara A."/>
            <person name="Yoshida Y."/>
            <person name="Fujiwara M."/>
            <person name="Mori M."/>
            <person name="Tomita M."/>
            <person name="Arakawa K."/>
        </authorList>
    </citation>
    <scope>NUCLEOTIDE SEQUENCE [LARGE SCALE GENOMIC DNA]</scope>
</reference>
<evidence type="ECO:0000313" key="2">
    <source>
        <dbReference type="Proteomes" id="UP000499080"/>
    </source>
</evidence>
<evidence type="ECO:0000313" key="1">
    <source>
        <dbReference type="EMBL" id="GBN22446.1"/>
    </source>
</evidence>
<dbReference type="AlphaFoldDB" id="A0A4Y2M9R2"/>
<comment type="caution">
    <text evidence="1">The sequence shown here is derived from an EMBL/GenBank/DDBJ whole genome shotgun (WGS) entry which is preliminary data.</text>
</comment>